<feature type="region of interest" description="Disordered" evidence="1">
    <location>
        <begin position="1"/>
        <end position="24"/>
    </location>
</feature>
<evidence type="ECO:0000313" key="3">
    <source>
        <dbReference type="Proteomes" id="UP000796761"/>
    </source>
</evidence>
<reference evidence="2" key="1">
    <citation type="submission" date="2019-04" db="EMBL/GenBank/DDBJ databases">
        <title>Genome assembly of Zosterops borbonicus 15179.</title>
        <authorList>
            <person name="Leroy T."/>
            <person name="Anselmetti Y."/>
            <person name="Tilak M.-K."/>
            <person name="Nabholz B."/>
        </authorList>
    </citation>
    <scope>NUCLEOTIDE SEQUENCE</scope>
    <source>
        <strain evidence="2">HGM_15179</strain>
        <tissue evidence="2">Muscle</tissue>
    </source>
</reference>
<keyword evidence="3" id="KW-1185">Reference proteome</keyword>
<feature type="compositionally biased region" description="Basic and acidic residues" evidence="1">
    <location>
        <begin position="85"/>
        <end position="99"/>
    </location>
</feature>
<organism evidence="2 3">
    <name type="scientific">Zosterops borbonicus</name>
    <dbReference type="NCBI Taxonomy" id="364589"/>
    <lineage>
        <taxon>Eukaryota</taxon>
        <taxon>Metazoa</taxon>
        <taxon>Chordata</taxon>
        <taxon>Craniata</taxon>
        <taxon>Vertebrata</taxon>
        <taxon>Euteleostomi</taxon>
        <taxon>Archelosauria</taxon>
        <taxon>Archosauria</taxon>
        <taxon>Dinosauria</taxon>
        <taxon>Saurischia</taxon>
        <taxon>Theropoda</taxon>
        <taxon>Coelurosauria</taxon>
        <taxon>Aves</taxon>
        <taxon>Neognathae</taxon>
        <taxon>Neoaves</taxon>
        <taxon>Telluraves</taxon>
        <taxon>Australaves</taxon>
        <taxon>Passeriformes</taxon>
        <taxon>Sylvioidea</taxon>
        <taxon>Zosteropidae</taxon>
        <taxon>Zosterops</taxon>
    </lineage>
</organism>
<protein>
    <submittedName>
        <fullName evidence="2">Uncharacterized protein</fullName>
    </submittedName>
</protein>
<dbReference type="AlphaFoldDB" id="A0A8K1FXV6"/>
<feature type="compositionally biased region" description="Basic and acidic residues" evidence="1">
    <location>
        <begin position="109"/>
        <end position="140"/>
    </location>
</feature>
<accession>A0A8K1FXV6</accession>
<name>A0A8K1FXV6_9PASS</name>
<feature type="region of interest" description="Disordered" evidence="1">
    <location>
        <begin position="85"/>
        <end position="147"/>
    </location>
</feature>
<gene>
    <name evidence="2" type="ORF">HGM15179_020019</name>
</gene>
<proteinExistence type="predicted"/>
<evidence type="ECO:0000313" key="2">
    <source>
        <dbReference type="EMBL" id="TRZ07090.1"/>
    </source>
</evidence>
<sequence length="147" mass="17115">MERSQLEEEGDNSPNGESWMVKEVNGERVVGRERILRRRDPSWMGKDTILPMERSKLKERILPMERFKMDGERIFPTEKVGWEGREFPKWRESNRKDDSPDGEIPVGGEGREFSKWRESDGKGEDSPNGEREKWEGKGFSDGENQVG</sequence>
<evidence type="ECO:0000256" key="1">
    <source>
        <dbReference type="SAM" id="MobiDB-lite"/>
    </source>
</evidence>
<dbReference type="EMBL" id="SWJQ01001975">
    <property type="protein sequence ID" value="TRZ07090.1"/>
    <property type="molecule type" value="Genomic_DNA"/>
</dbReference>
<dbReference type="Proteomes" id="UP000796761">
    <property type="component" value="Unassembled WGS sequence"/>
</dbReference>
<comment type="caution">
    <text evidence="2">The sequence shown here is derived from an EMBL/GenBank/DDBJ whole genome shotgun (WGS) entry which is preliminary data.</text>
</comment>